<dbReference type="InterPro" id="IPR036869">
    <property type="entry name" value="J_dom_sf"/>
</dbReference>
<feature type="domain" description="J" evidence="3">
    <location>
        <begin position="30"/>
        <end position="93"/>
    </location>
</feature>
<dbReference type="RefSeq" id="XP_002677223.1">
    <property type="nucleotide sequence ID" value="XM_002677177.1"/>
</dbReference>
<dbReference type="SMART" id="SM00271">
    <property type="entry name" value="DnaJ"/>
    <property type="match status" value="1"/>
</dbReference>
<protein>
    <submittedName>
        <fullName evidence="4">Predicted protein</fullName>
    </submittedName>
</protein>
<dbReference type="eggNOG" id="KOG0714">
    <property type="taxonomic scope" value="Eukaryota"/>
</dbReference>
<dbReference type="PRINTS" id="PR00625">
    <property type="entry name" value="JDOMAIN"/>
</dbReference>
<evidence type="ECO:0000256" key="2">
    <source>
        <dbReference type="SAM" id="MobiDB-lite"/>
    </source>
</evidence>
<dbReference type="SUPFAM" id="SSF46565">
    <property type="entry name" value="Chaperone J-domain"/>
    <property type="match status" value="1"/>
</dbReference>
<dbReference type="OrthoDB" id="10250354at2759"/>
<dbReference type="Pfam" id="PF00226">
    <property type="entry name" value="DnaJ"/>
    <property type="match status" value="1"/>
</dbReference>
<dbReference type="InterPro" id="IPR051938">
    <property type="entry name" value="Apopto_cytoskel_mod"/>
</dbReference>
<keyword evidence="1" id="KW-0143">Chaperone</keyword>
<dbReference type="InterPro" id="IPR001623">
    <property type="entry name" value="DnaJ_domain"/>
</dbReference>
<dbReference type="PANTHER" id="PTHR44145:SF3">
    <property type="entry name" value="DNAJ HOMOLOG SUBFAMILY A MEMBER 3, MITOCHONDRIAL"/>
    <property type="match status" value="1"/>
</dbReference>
<evidence type="ECO:0000313" key="4">
    <source>
        <dbReference type="EMBL" id="EFC44479.1"/>
    </source>
</evidence>
<dbReference type="OMA" id="DAKYYKQ"/>
<accession>D2VFJ6</accession>
<dbReference type="EMBL" id="GG738868">
    <property type="protein sequence ID" value="EFC44479.1"/>
    <property type="molecule type" value="Genomic_DNA"/>
</dbReference>
<feature type="region of interest" description="Disordered" evidence="2">
    <location>
        <begin position="252"/>
        <end position="271"/>
    </location>
</feature>
<dbReference type="KEGG" id="ngr:NAEGRDRAFT_67649"/>
<keyword evidence="5" id="KW-1185">Reference proteome</keyword>
<dbReference type="AlphaFoldDB" id="D2VFJ6"/>
<dbReference type="PANTHER" id="PTHR44145">
    <property type="entry name" value="DNAJ HOMOLOG SUBFAMILY A MEMBER 3, MITOCHONDRIAL"/>
    <property type="match status" value="1"/>
</dbReference>
<sequence>MLLFKLNRILLNTQSGSSLPRDTFGRVPNNLYQILKLSRKASLKEIKTAFVGLAKQYHPDNRNGGDQELFRQLNEAYKVLSDPAKRAEYDFEIQQDEEAFRLEEQFKQDDYSKLFGNKRQRVRTVNLSEEDKQRFMEMMKKKKVENFEHMKRNHEHMFVDLKKQKKSPWKLVVLLLGGITLLWSVKLTMWYNSVYKNWKTTDEIIDVVHPFANDTESNVQRSIDVPRNIKNMLIQYQDKQYIDAKYYKQSINSENSTTNPSSSSSSAEQSK</sequence>
<dbReference type="PROSITE" id="PS50076">
    <property type="entry name" value="DNAJ_2"/>
    <property type="match status" value="1"/>
</dbReference>
<dbReference type="InParanoid" id="D2VFJ6"/>
<dbReference type="GeneID" id="8848420"/>
<dbReference type="Proteomes" id="UP000006671">
    <property type="component" value="Unassembled WGS sequence"/>
</dbReference>
<dbReference type="Gene3D" id="1.10.287.110">
    <property type="entry name" value="DnaJ domain"/>
    <property type="match status" value="1"/>
</dbReference>
<evidence type="ECO:0000259" key="3">
    <source>
        <dbReference type="PROSITE" id="PS50076"/>
    </source>
</evidence>
<dbReference type="STRING" id="5762.D2VFJ6"/>
<evidence type="ECO:0000313" key="5">
    <source>
        <dbReference type="Proteomes" id="UP000006671"/>
    </source>
</evidence>
<dbReference type="VEuPathDB" id="AmoebaDB:NAEGRDRAFT_67649"/>
<dbReference type="CDD" id="cd06257">
    <property type="entry name" value="DnaJ"/>
    <property type="match status" value="1"/>
</dbReference>
<evidence type="ECO:0000256" key="1">
    <source>
        <dbReference type="ARBA" id="ARBA00023186"/>
    </source>
</evidence>
<proteinExistence type="predicted"/>
<gene>
    <name evidence="4" type="ORF">NAEGRDRAFT_67649</name>
</gene>
<reference evidence="4 5" key="1">
    <citation type="journal article" date="2010" name="Cell">
        <title>The genome of Naegleria gruberi illuminates early eukaryotic versatility.</title>
        <authorList>
            <person name="Fritz-Laylin L.K."/>
            <person name="Prochnik S.E."/>
            <person name="Ginger M.L."/>
            <person name="Dacks J.B."/>
            <person name="Carpenter M.L."/>
            <person name="Field M.C."/>
            <person name="Kuo A."/>
            <person name="Paredez A."/>
            <person name="Chapman J."/>
            <person name="Pham J."/>
            <person name="Shu S."/>
            <person name="Neupane R."/>
            <person name="Cipriano M."/>
            <person name="Mancuso J."/>
            <person name="Tu H."/>
            <person name="Salamov A."/>
            <person name="Lindquist E."/>
            <person name="Shapiro H."/>
            <person name="Lucas S."/>
            <person name="Grigoriev I.V."/>
            <person name="Cande W.Z."/>
            <person name="Fulton C."/>
            <person name="Rokhsar D.S."/>
            <person name="Dawson S.C."/>
        </authorList>
    </citation>
    <scope>NUCLEOTIDE SEQUENCE [LARGE SCALE GENOMIC DNA]</scope>
    <source>
        <strain evidence="4 5">NEG-M</strain>
    </source>
</reference>
<name>D2VFJ6_NAEGR</name>
<organism evidence="5">
    <name type="scientific">Naegleria gruberi</name>
    <name type="common">Amoeba</name>
    <dbReference type="NCBI Taxonomy" id="5762"/>
    <lineage>
        <taxon>Eukaryota</taxon>
        <taxon>Discoba</taxon>
        <taxon>Heterolobosea</taxon>
        <taxon>Tetramitia</taxon>
        <taxon>Eutetramitia</taxon>
        <taxon>Vahlkampfiidae</taxon>
        <taxon>Naegleria</taxon>
    </lineage>
</organism>